<keyword evidence="1" id="KW-0227">DNA damage</keyword>
<reference evidence="4 5" key="1">
    <citation type="submission" date="2019-02" db="EMBL/GenBank/DDBJ databases">
        <title>Deep-cultivation of Planctomycetes and their phenomic and genomic characterization uncovers novel biology.</title>
        <authorList>
            <person name="Wiegand S."/>
            <person name="Jogler M."/>
            <person name="Boedeker C."/>
            <person name="Pinto D."/>
            <person name="Vollmers J."/>
            <person name="Rivas-Marin E."/>
            <person name="Kohn T."/>
            <person name="Peeters S.H."/>
            <person name="Heuer A."/>
            <person name="Rast P."/>
            <person name="Oberbeckmann S."/>
            <person name="Bunk B."/>
            <person name="Jeske O."/>
            <person name="Meyerdierks A."/>
            <person name="Storesund J.E."/>
            <person name="Kallscheuer N."/>
            <person name="Luecker S."/>
            <person name="Lage O.M."/>
            <person name="Pohl T."/>
            <person name="Merkel B.J."/>
            <person name="Hornburger P."/>
            <person name="Mueller R.-W."/>
            <person name="Bruemmer F."/>
            <person name="Labrenz M."/>
            <person name="Spormann A.M."/>
            <person name="Op den Camp H."/>
            <person name="Overmann J."/>
            <person name="Amann R."/>
            <person name="Jetten M.S.M."/>
            <person name="Mascher T."/>
            <person name="Medema M.H."/>
            <person name="Devos D.P."/>
            <person name="Kaster A.-K."/>
            <person name="Ovreas L."/>
            <person name="Rohde M."/>
            <person name="Galperin M.Y."/>
            <person name="Jogler C."/>
        </authorList>
    </citation>
    <scope>NUCLEOTIDE SEQUENCE [LARGE SCALE GENOMIC DNA]</scope>
    <source>
        <strain evidence="4 5">Mal4</strain>
    </source>
</reference>
<keyword evidence="2" id="KW-0175">Coiled coil</keyword>
<dbReference type="Proteomes" id="UP000320496">
    <property type="component" value="Chromosome"/>
</dbReference>
<gene>
    <name evidence="4" type="ORF">Mal4_27970</name>
</gene>
<organism evidence="4 5">
    <name type="scientific">Maioricimonas rarisocia</name>
    <dbReference type="NCBI Taxonomy" id="2528026"/>
    <lineage>
        <taxon>Bacteria</taxon>
        <taxon>Pseudomonadati</taxon>
        <taxon>Planctomycetota</taxon>
        <taxon>Planctomycetia</taxon>
        <taxon>Planctomycetales</taxon>
        <taxon>Planctomycetaceae</taxon>
        <taxon>Maioricimonas</taxon>
    </lineage>
</organism>
<keyword evidence="5" id="KW-1185">Reference proteome</keyword>
<evidence type="ECO:0000259" key="3">
    <source>
        <dbReference type="PROSITE" id="PS50151"/>
    </source>
</evidence>
<dbReference type="Gene3D" id="4.10.860.10">
    <property type="entry name" value="UVR domain"/>
    <property type="match status" value="1"/>
</dbReference>
<dbReference type="InterPro" id="IPR001943">
    <property type="entry name" value="UVR_dom"/>
</dbReference>
<protein>
    <submittedName>
        <fullName evidence="4">UvrB/uvrC motif protein</fullName>
    </submittedName>
</protein>
<dbReference type="SUPFAM" id="SSF46600">
    <property type="entry name" value="C-terminal UvrC-binding domain of UvrB"/>
    <property type="match status" value="1"/>
</dbReference>
<evidence type="ECO:0000256" key="1">
    <source>
        <dbReference type="ARBA" id="ARBA00023236"/>
    </source>
</evidence>
<dbReference type="InterPro" id="IPR025542">
    <property type="entry name" value="YacH"/>
</dbReference>
<dbReference type="Pfam" id="PF02151">
    <property type="entry name" value="UVR"/>
    <property type="match status" value="1"/>
</dbReference>
<dbReference type="PANTHER" id="PTHR38430:SF1">
    <property type="entry name" value="PROTEIN-ARGININE KINASE ACTIVATOR PROTEIN"/>
    <property type="match status" value="1"/>
</dbReference>
<dbReference type="PIRSF" id="PIRSF015034">
    <property type="entry name" value="YacH"/>
    <property type="match status" value="1"/>
</dbReference>
<dbReference type="EMBL" id="CP036275">
    <property type="protein sequence ID" value="QDU38469.1"/>
    <property type="molecule type" value="Genomic_DNA"/>
</dbReference>
<evidence type="ECO:0000313" key="4">
    <source>
        <dbReference type="EMBL" id="QDU38469.1"/>
    </source>
</evidence>
<feature type="domain" description="UVR" evidence="3">
    <location>
        <begin position="130"/>
        <end position="165"/>
    </location>
</feature>
<name>A0A517Z7N8_9PLAN</name>
<dbReference type="InterPro" id="IPR036876">
    <property type="entry name" value="UVR_dom_sf"/>
</dbReference>
<dbReference type="GO" id="GO:0009432">
    <property type="term" value="P:SOS response"/>
    <property type="evidence" value="ECO:0007669"/>
    <property type="project" value="UniProtKB-KW"/>
</dbReference>
<dbReference type="GO" id="GO:0050897">
    <property type="term" value="F:cobalt ion binding"/>
    <property type="evidence" value="ECO:0007669"/>
    <property type="project" value="TreeGrafter"/>
</dbReference>
<dbReference type="GO" id="GO:1990170">
    <property type="term" value="P:stress response to cadmium ion"/>
    <property type="evidence" value="ECO:0007669"/>
    <property type="project" value="TreeGrafter"/>
</dbReference>
<keyword evidence="1" id="KW-0742">SOS response</keyword>
<dbReference type="PANTHER" id="PTHR38430">
    <property type="entry name" value="PROTEIN-ARGININE KINASE ACTIVATOR PROTEIN"/>
    <property type="match status" value="1"/>
</dbReference>
<dbReference type="GO" id="GO:1990169">
    <property type="term" value="P:stress response to copper ion"/>
    <property type="evidence" value="ECO:0007669"/>
    <property type="project" value="TreeGrafter"/>
</dbReference>
<sequence>MRKCRRCTKPATLHITEIRDGEVQALHLCESCAQDYLSNVDVGETVDEEDVAFGTQADEDVDEVFEGADDLKCENCGITFKQFRSQGRLGCPNDYIVFRERLLPLLESIHGETQHVGKCPQHTPDASRKQYELIRLRNDLRSAVESESYEDAARLRDEIQALENQLGIESGEE</sequence>
<dbReference type="GO" id="GO:0005507">
    <property type="term" value="F:copper ion binding"/>
    <property type="evidence" value="ECO:0007669"/>
    <property type="project" value="TreeGrafter"/>
</dbReference>
<dbReference type="GO" id="GO:0046870">
    <property type="term" value="F:cadmium ion binding"/>
    <property type="evidence" value="ECO:0007669"/>
    <property type="project" value="TreeGrafter"/>
</dbReference>
<dbReference type="OrthoDB" id="9788704at2"/>
<dbReference type="RefSeq" id="WP_145369745.1">
    <property type="nucleotide sequence ID" value="NZ_CP036275.1"/>
</dbReference>
<evidence type="ECO:0000313" key="5">
    <source>
        <dbReference type="Proteomes" id="UP000320496"/>
    </source>
</evidence>
<dbReference type="AlphaFoldDB" id="A0A517Z7N8"/>
<dbReference type="GO" id="GO:0008270">
    <property type="term" value="F:zinc ion binding"/>
    <property type="evidence" value="ECO:0007669"/>
    <property type="project" value="TreeGrafter"/>
</dbReference>
<dbReference type="KEGG" id="mri:Mal4_27970"/>
<proteinExistence type="predicted"/>
<feature type="coiled-coil region" evidence="2">
    <location>
        <begin position="145"/>
        <end position="172"/>
    </location>
</feature>
<dbReference type="PROSITE" id="PS50151">
    <property type="entry name" value="UVR"/>
    <property type="match status" value="1"/>
</dbReference>
<accession>A0A517Z7N8</accession>
<evidence type="ECO:0000256" key="2">
    <source>
        <dbReference type="SAM" id="Coils"/>
    </source>
</evidence>